<feature type="domain" description="PH-like" evidence="1">
    <location>
        <begin position="301"/>
        <end position="402"/>
    </location>
</feature>
<evidence type="ECO:0000313" key="3">
    <source>
        <dbReference type="Proteomes" id="UP000051952"/>
    </source>
</evidence>
<organism evidence="2 3">
    <name type="scientific">Bodo saltans</name>
    <name type="common">Flagellated protozoan</name>
    <dbReference type="NCBI Taxonomy" id="75058"/>
    <lineage>
        <taxon>Eukaryota</taxon>
        <taxon>Discoba</taxon>
        <taxon>Euglenozoa</taxon>
        <taxon>Kinetoplastea</taxon>
        <taxon>Metakinetoplastina</taxon>
        <taxon>Eubodonida</taxon>
        <taxon>Bodonidae</taxon>
        <taxon>Bodo</taxon>
    </lineage>
</organism>
<accession>A0A0S4J0N0</accession>
<evidence type="ECO:0000313" key="2">
    <source>
        <dbReference type="EMBL" id="CUG43717.1"/>
    </source>
</evidence>
<name>A0A0S4J0N0_BODSA</name>
<dbReference type="Pfam" id="PF26290">
    <property type="entry name" value="DUF8079"/>
    <property type="match status" value="1"/>
</dbReference>
<sequence length="595" mass="66501">MAPKKKEPQRHDQTIASVLKLPLDAQRGNLQALLVRPTPLSGGELSQVARHVSLLLLRAMDAITQGEHETFGFLIELLSRSLLSSEAMEHAISNFVESCDVPSKLGDIATLLSKLLLRSEWRDQASRYLLMLEPLCTSPHLKELVASYVMEPLLALLQKNSEFDPDGEDYRLPREVTARLIDLVRSSSKNKTLPKSWRVIVTQLLQSNDMFHQLQCVELLFRITRQPKVVPAADHPLLRAKDFTGAGGLPTVLAERIRDMPADSKMLSAARETCQHVRAYQSSRRAQNRAQQAFRSLRLTYAGHTISAAASEVSFGPHYFVAMISAETAENVTITYSDVASVRTGRDGSLTLRLLRTPEDILALPDIPSVEGGQLIIFLPPSDLQLFKDGPIISWFKLAREKASVSAKRDREEPAPTLNSSGAGQLLEPVVLFPQDQRQEARPQGAVIRTVLEKQLKQFLDDQRDTRQSFVTTIIEEDLSGVQEKLSKIRSQFQHKIADAAAMICERVETVTQQIEAALPELTHRVELDSAAIEPFKASLAESNSIAAFANSQLCECIDHSRHSDKEFLRDINSDFQRRVASLHDRLMMESIRSL</sequence>
<dbReference type="Pfam" id="PF25405">
    <property type="entry name" value="PH_30"/>
    <property type="match status" value="1"/>
</dbReference>
<keyword evidence="3" id="KW-1185">Reference proteome</keyword>
<dbReference type="AlphaFoldDB" id="A0A0S4J0N0"/>
<proteinExistence type="predicted"/>
<gene>
    <name evidence="2" type="ORF">BSAL_79390</name>
</gene>
<dbReference type="InterPro" id="IPR058392">
    <property type="entry name" value="DUF8079"/>
</dbReference>
<evidence type="ECO:0000259" key="1">
    <source>
        <dbReference type="Pfam" id="PF25405"/>
    </source>
</evidence>
<dbReference type="InterPro" id="IPR057419">
    <property type="entry name" value="PH-like_2_kinetoplastida"/>
</dbReference>
<dbReference type="Proteomes" id="UP000051952">
    <property type="component" value="Unassembled WGS sequence"/>
</dbReference>
<reference evidence="3" key="1">
    <citation type="submission" date="2015-09" db="EMBL/GenBank/DDBJ databases">
        <authorList>
            <consortium name="Pathogen Informatics"/>
        </authorList>
    </citation>
    <scope>NUCLEOTIDE SEQUENCE [LARGE SCALE GENOMIC DNA]</scope>
    <source>
        <strain evidence="3">Lake Konstanz</strain>
    </source>
</reference>
<protein>
    <recommendedName>
        <fullName evidence="1">PH-like domain-containing protein</fullName>
    </recommendedName>
</protein>
<dbReference type="EMBL" id="CYKH01000812">
    <property type="protein sequence ID" value="CUG43717.1"/>
    <property type="molecule type" value="Genomic_DNA"/>
</dbReference>
<dbReference type="OrthoDB" id="276167at2759"/>
<dbReference type="OMA" id="MICERVE"/>
<dbReference type="VEuPathDB" id="TriTrypDB:BSAL_79390"/>